<gene>
    <name evidence="2" type="ORF">Poli38472_003722</name>
</gene>
<comment type="caution">
    <text evidence="2">The sequence shown here is derived from an EMBL/GenBank/DDBJ whole genome shotgun (WGS) entry which is preliminary data.</text>
</comment>
<proteinExistence type="predicted"/>
<keyword evidence="3" id="KW-1185">Reference proteome</keyword>
<feature type="region of interest" description="Disordered" evidence="1">
    <location>
        <begin position="1"/>
        <end position="105"/>
    </location>
</feature>
<name>A0A8K1FNK2_PYTOL</name>
<evidence type="ECO:0000256" key="1">
    <source>
        <dbReference type="SAM" id="MobiDB-lite"/>
    </source>
</evidence>
<dbReference type="EMBL" id="SPLM01000036">
    <property type="protein sequence ID" value="TMW65957.1"/>
    <property type="molecule type" value="Genomic_DNA"/>
</dbReference>
<dbReference type="Proteomes" id="UP000794436">
    <property type="component" value="Unassembled WGS sequence"/>
</dbReference>
<evidence type="ECO:0000313" key="3">
    <source>
        <dbReference type="Proteomes" id="UP000794436"/>
    </source>
</evidence>
<dbReference type="AlphaFoldDB" id="A0A8K1FNK2"/>
<dbReference type="OrthoDB" id="168308at2759"/>
<feature type="compositionally biased region" description="Basic and acidic residues" evidence="1">
    <location>
        <begin position="36"/>
        <end position="60"/>
    </location>
</feature>
<organism evidence="2 3">
    <name type="scientific">Pythium oligandrum</name>
    <name type="common">Mycoparasitic fungus</name>
    <dbReference type="NCBI Taxonomy" id="41045"/>
    <lineage>
        <taxon>Eukaryota</taxon>
        <taxon>Sar</taxon>
        <taxon>Stramenopiles</taxon>
        <taxon>Oomycota</taxon>
        <taxon>Peronosporomycetes</taxon>
        <taxon>Pythiales</taxon>
        <taxon>Pythiaceae</taxon>
        <taxon>Pythium</taxon>
    </lineage>
</organism>
<evidence type="ECO:0000313" key="2">
    <source>
        <dbReference type="EMBL" id="TMW65957.1"/>
    </source>
</evidence>
<reference evidence="2" key="1">
    <citation type="submission" date="2019-03" db="EMBL/GenBank/DDBJ databases">
        <title>Long read genome sequence of the mycoparasitic Pythium oligandrum ATCC 38472 isolated from sugarbeet rhizosphere.</title>
        <authorList>
            <person name="Gaulin E."/>
        </authorList>
    </citation>
    <scope>NUCLEOTIDE SEQUENCE</scope>
    <source>
        <strain evidence="2">ATCC 38472_TT</strain>
    </source>
</reference>
<accession>A0A8K1FNK2</accession>
<feature type="compositionally biased region" description="Polar residues" evidence="1">
    <location>
        <begin position="84"/>
        <end position="105"/>
    </location>
</feature>
<protein>
    <submittedName>
        <fullName evidence="2">Uncharacterized protein</fullName>
    </submittedName>
</protein>
<feature type="compositionally biased region" description="Polar residues" evidence="1">
    <location>
        <begin position="18"/>
        <end position="35"/>
    </location>
</feature>
<sequence>MVKGLMRQSVHPMETIKNDYSASQTASPRNSSNDTLPHRIADDTNDPKSPRGKAMDDQVDPHMTPGPGGGGRGREDEYDKGASAGTQDNTDVISGMGSDQQSFNRTGKVARRLTFADEAGGALAEVNYSNRTHYSKQTSQSALPGTGRACCVIS</sequence>